<name>A0A6U4P392_NEODS</name>
<dbReference type="GO" id="GO:0045116">
    <property type="term" value="P:protein neddylation"/>
    <property type="evidence" value="ECO:0007669"/>
    <property type="project" value="TreeGrafter"/>
</dbReference>
<dbReference type="Pfam" id="PF03556">
    <property type="entry name" value="Cullin_binding"/>
    <property type="match status" value="1"/>
</dbReference>
<dbReference type="GO" id="GO:0032182">
    <property type="term" value="F:ubiquitin-like protein binding"/>
    <property type="evidence" value="ECO:0007669"/>
    <property type="project" value="TreeGrafter"/>
</dbReference>
<gene>
    <name evidence="3" type="ORF">NDES1114_LOCUS1599</name>
    <name evidence="4" type="ORF">NDES1114_LOCUS1600</name>
</gene>
<dbReference type="GO" id="GO:0097602">
    <property type="term" value="F:cullin family protein binding"/>
    <property type="evidence" value="ECO:0007669"/>
    <property type="project" value="TreeGrafter"/>
</dbReference>
<comment type="function">
    <text evidence="1">Neddylation of cullins play an essential role in the regulation of SCF-type complexes activity.</text>
</comment>
<evidence type="ECO:0000259" key="2">
    <source>
        <dbReference type="PROSITE" id="PS51229"/>
    </source>
</evidence>
<organism evidence="3">
    <name type="scientific">Neobodo designis</name>
    <name type="common">Flagellated protozoan</name>
    <name type="synonym">Bodo designis</name>
    <dbReference type="NCBI Taxonomy" id="312471"/>
    <lineage>
        <taxon>Eukaryota</taxon>
        <taxon>Discoba</taxon>
        <taxon>Euglenozoa</taxon>
        <taxon>Kinetoplastea</taxon>
        <taxon>Metakinetoplastina</taxon>
        <taxon>Neobodonida</taxon>
        <taxon>Neobodo</taxon>
    </lineage>
</organism>
<evidence type="ECO:0000313" key="4">
    <source>
        <dbReference type="EMBL" id="CAD9090629.1"/>
    </source>
</evidence>
<dbReference type="EMBL" id="HBGF01002312">
    <property type="protein sequence ID" value="CAD9090629.1"/>
    <property type="molecule type" value="Transcribed_RNA"/>
</dbReference>
<accession>A0A6U4P392</accession>
<evidence type="ECO:0000313" key="3">
    <source>
        <dbReference type="EMBL" id="CAD9090627.1"/>
    </source>
</evidence>
<feature type="domain" description="DCUN1" evidence="2">
    <location>
        <begin position="4"/>
        <end position="192"/>
    </location>
</feature>
<protein>
    <recommendedName>
        <fullName evidence="1">Defective in cullin neddylation protein</fullName>
    </recommendedName>
</protein>
<dbReference type="Gene3D" id="1.10.238.200">
    <property type="entry name" value="Cullin, PONY binding domain"/>
    <property type="match status" value="1"/>
</dbReference>
<reference evidence="3" key="1">
    <citation type="submission" date="2021-01" db="EMBL/GenBank/DDBJ databases">
        <authorList>
            <person name="Corre E."/>
            <person name="Pelletier E."/>
            <person name="Niang G."/>
            <person name="Scheremetjew M."/>
            <person name="Finn R."/>
            <person name="Kale V."/>
            <person name="Holt S."/>
            <person name="Cochrane G."/>
            <person name="Meng A."/>
            <person name="Brown T."/>
            <person name="Cohen L."/>
        </authorList>
    </citation>
    <scope>NUCLEOTIDE SEQUENCE</scope>
    <source>
        <strain evidence="3">CCAP 1951/1</strain>
    </source>
</reference>
<dbReference type="InterPro" id="IPR005176">
    <property type="entry name" value="PONY_dom"/>
</dbReference>
<dbReference type="EMBL" id="HBGF01002311">
    <property type="protein sequence ID" value="CAD9090627.1"/>
    <property type="molecule type" value="Transcribed_RNA"/>
</dbReference>
<dbReference type="InterPro" id="IPR042460">
    <property type="entry name" value="DCN1-like_PONY"/>
</dbReference>
<dbReference type="PROSITE" id="PS51229">
    <property type="entry name" value="DCUN1"/>
    <property type="match status" value="1"/>
</dbReference>
<dbReference type="PANTHER" id="PTHR12281">
    <property type="entry name" value="RP42 RELATED"/>
    <property type="match status" value="1"/>
</dbReference>
<dbReference type="InterPro" id="IPR014764">
    <property type="entry name" value="DCN-prot"/>
</dbReference>
<evidence type="ECO:0000256" key="1">
    <source>
        <dbReference type="RuleBase" id="RU410713"/>
    </source>
</evidence>
<dbReference type="PANTHER" id="PTHR12281:SF31">
    <property type="entry name" value="DCN1-LIKE PROTEIN 3"/>
    <property type="match status" value="1"/>
</dbReference>
<dbReference type="GO" id="GO:0031624">
    <property type="term" value="F:ubiquitin conjugating enzyme binding"/>
    <property type="evidence" value="ECO:0007669"/>
    <property type="project" value="TreeGrafter"/>
</dbReference>
<dbReference type="GO" id="GO:0000151">
    <property type="term" value="C:ubiquitin ligase complex"/>
    <property type="evidence" value="ECO:0007669"/>
    <property type="project" value="TreeGrafter"/>
</dbReference>
<proteinExistence type="predicted"/>
<sequence length="203" mass="22793">MFGGGKAKAVPPFDELFVDEAPADALGPAQLVVLAEKLGISPDDRIMYVIAWRLECQTPCEISKAEWTTGLRNLGVESFAQLKNVLPALDRDLNASPQRFRQFYNFVFEWSRETPSVRSIGPDVACALWPMVFGSRQFKWLSQWMDFVTAQGKPVRRDVWKLTLDFLSEDLTAYSAEGSWPTMMDDFVASLREKGQLPPAPAA</sequence>
<dbReference type="AlphaFoldDB" id="A0A6U4P392"/>
<dbReference type="Gene3D" id="1.10.238.10">
    <property type="entry name" value="EF-hand"/>
    <property type="match status" value="1"/>
</dbReference>